<evidence type="ECO:0000313" key="2">
    <source>
        <dbReference type="Proteomes" id="UP001244207"/>
    </source>
</evidence>
<protein>
    <submittedName>
        <fullName evidence="1">Uncharacterized protein</fullName>
    </submittedName>
</protein>
<evidence type="ECO:0000313" key="1">
    <source>
        <dbReference type="EMBL" id="KAK1724805.1"/>
    </source>
</evidence>
<organism evidence="1 2">
    <name type="scientific">Glomerella acutata</name>
    <name type="common">Colletotrichum acutatum</name>
    <dbReference type="NCBI Taxonomy" id="27357"/>
    <lineage>
        <taxon>Eukaryota</taxon>
        <taxon>Fungi</taxon>
        <taxon>Dikarya</taxon>
        <taxon>Ascomycota</taxon>
        <taxon>Pezizomycotina</taxon>
        <taxon>Sordariomycetes</taxon>
        <taxon>Hypocreomycetidae</taxon>
        <taxon>Glomerellales</taxon>
        <taxon>Glomerellaceae</taxon>
        <taxon>Colletotrichum</taxon>
        <taxon>Colletotrichum acutatum species complex</taxon>
    </lineage>
</organism>
<dbReference type="Proteomes" id="UP001244207">
    <property type="component" value="Unassembled WGS sequence"/>
</dbReference>
<dbReference type="GeneID" id="85398092"/>
<dbReference type="EMBL" id="JAHMHS010000048">
    <property type="protein sequence ID" value="KAK1724805.1"/>
    <property type="molecule type" value="Genomic_DNA"/>
</dbReference>
<accession>A0AAD8UMS0</accession>
<dbReference type="AlphaFoldDB" id="A0AAD8UMS0"/>
<reference evidence="1" key="1">
    <citation type="submission" date="2021-12" db="EMBL/GenBank/DDBJ databases">
        <title>Comparative genomics, transcriptomics and evolutionary studies reveal genomic signatures of adaptation to plant cell wall in hemibiotrophic fungi.</title>
        <authorList>
            <consortium name="DOE Joint Genome Institute"/>
            <person name="Baroncelli R."/>
            <person name="Diaz J.F."/>
            <person name="Benocci T."/>
            <person name="Peng M."/>
            <person name="Battaglia E."/>
            <person name="Haridas S."/>
            <person name="Andreopoulos W."/>
            <person name="Labutti K."/>
            <person name="Pangilinan J."/>
            <person name="Floch G.L."/>
            <person name="Makela M.R."/>
            <person name="Henrissat B."/>
            <person name="Grigoriev I.V."/>
            <person name="Crouch J.A."/>
            <person name="De Vries R.P."/>
            <person name="Sukno S.A."/>
            <person name="Thon M.R."/>
        </authorList>
    </citation>
    <scope>NUCLEOTIDE SEQUENCE</scope>
    <source>
        <strain evidence="1">CBS 112980</strain>
    </source>
</reference>
<name>A0AAD8UMS0_GLOAC</name>
<dbReference type="RefSeq" id="XP_060364860.1">
    <property type="nucleotide sequence ID" value="XM_060514194.1"/>
</dbReference>
<comment type="caution">
    <text evidence="1">The sequence shown here is derived from an EMBL/GenBank/DDBJ whole genome shotgun (WGS) entry which is preliminary data.</text>
</comment>
<sequence>MTIYTCSIGMNTALGYTMIIVLPVEAPLQNRTEPDKITEVSKKHKVIMHLDGVLLGVSMSTEGCDATLEEIGRLMDIF</sequence>
<proteinExistence type="predicted"/>
<gene>
    <name evidence="1" type="ORF">BDZ83DRAFT_752379</name>
</gene>
<keyword evidence="2" id="KW-1185">Reference proteome</keyword>